<feature type="chain" id="PRO_5001969310" evidence="1">
    <location>
        <begin position="21"/>
        <end position="206"/>
    </location>
</feature>
<evidence type="ECO:0000313" key="3">
    <source>
        <dbReference type="EMBL" id="KGM54750.1"/>
    </source>
</evidence>
<dbReference type="eggNOG" id="COG2353">
    <property type="taxonomic scope" value="Bacteria"/>
</dbReference>
<dbReference type="InterPro" id="IPR036761">
    <property type="entry name" value="TTHA0802/YceI-like_sf"/>
</dbReference>
<dbReference type="InterPro" id="IPR007372">
    <property type="entry name" value="Lipid/polyisoprenoid-bd_YceI"/>
</dbReference>
<dbReference type="Pfam" id="PF04264">
    <property type="entry name" value="YceI"/>
    <property type="match status" value="1"/>
</dbReference>
<evidence type="ECO:0000256" key="1">
    <source>
        <dbReference type="SAM" id="SignalP"/>
    </source>
</evidence>
<feature type="signal peptide" evidence="1">
    <location>
        <begin position="1"/>
        <end position="20"/>
    </location>
</feature>
<dbReference type="Proteomes" id="UP000029998">
    <property type="component" value="Unassembled WGS sequence"/>
</dbReference>
<dbReference type="SMART" id="SM00867">
    <property type="entry name" value="YceI"/>
    <property type="match status" value="1"/>
</dbReference>
<evidence type="ECO:0000259" key="2">
    <source>
        <dbReference type="SMART" id="SM00867"/>
    </source>
</evidence>
<feature type="domain" description="Lipid/polyisoprenoid-binding YceI-like" evidence="2">
    <location>
        <begin position="24"/>
        <end position="188"/>
    </location>
</feature>
<dbReference type="RefSeq" id="WP_036136607.1">
    <property type="nucleotide sequence ID" value="NZ_AVPU01000010.1"/>
</dbReference>
<dbReference type="Gene3D" id="2.40.128.110">
    <property type="entry name" value="Lipid/polyisoprenoid-binding, YceI-like"/>
    <property type="match status" value="1"/>
</dbReference>
<keyword evidence="4" id="KW-1185">Reference proteome</keyword>
<protein>
    <submittedName>
        <fullName evidence="3">Polyisoprenoid-binding protein</fullName>
    </submittedName>
</protein>
<evidence type="ECO:0000313" key="4">
    <source>
        <dbReference type="Proteomes" id="UP000029998"/>
    </source>
</evidence>
<comment type="caution">
    <text evidence="3">The sequence shown here is derived from an EMBL/GenBank/DDBJ whole genome shotgun (WGS) entry which is preliminary data.</text>
</comment>
<dbReference type="PANTHER" id="PTHR34406:SF1">
    <property type="entry name" value="PROTEIN YCEI"/>
    <property type="match status" value="1"/>
</dbReference>
<dbReference type="EMBL" id="AVPU01000010">
    <property type="protein sequence ID" value="KGM54750.1"/>
    <property type="molecule type" value="Genomic_DNA"/>
</dbReference>
<accession>A0A0A0EWU4</accession>
<dbReference type="STRING" id="1385517.N800_02450"/>
<dbReference type="OrthoDB" id="9811006at2"/>
<name>A0A0A0EWU4_9GAMM</name>
<organism evidence="3 4">
    <name type="scientific">Lysobacter daejeonensis GH1-9</name>
    <dbReference type="NCBI Taxonomy" id="1385517"/>
    <lineage>
        <taxon>Bacteria</taxon>
        <taxon>Pseudomonadati</taxon>
        <taxon>Pseudomonadota</taxon>
        <taxon>Gammaproteobacteria</taxon>
        <taxon>Lysobacterales</taxon>
        <taxon>Lysobacteraceae</taxon>
        <taxon>Aerolutibacter</taxon>
    </lineage>
</organism>
<gene>
    <name evidence="3" type="ORF">N800_02450</name>
</gene>
<dbReference type="SUPFAM" id="SSF101874">
    <property type="entry name" value="YceI-like"/>
    <property type="match status" value="1"/>
</dbReference>
<dbReference type="AlphaFoldDB" id="A0A0A0EWU4"/>
<reference evidence="3 4" key="1">
    <citation type="submission" date="2013-08" db="EMBL/GenBank/DDBJ databases">
        <title>Genome sequencing of Lysobacter.</title>
        <authorList>
            <person name="Zhang S."/>
            <person name="Wang G."/>
        </authorList>
    </citation>
    <scope>NUCLEOTIDE SEQUENCE [LARGE SCALE GENOMIC DNA]</scope>
    <source>
        <strain evidence="3 4">GH1-9</strain>
    </source>
</reference>
<keyword evidence="1" id="KW-0732">Signal</keyword>
<sequence>MFKRLVLATALFAASAAAFAAPVSYKMDPNHTDVTASWSHFGFSNPIAHFGQVDGTIVYDADNVGQSSVNVTIPMAGLNSHVGAFDEHLRSADFFDAAKYPAITFKSTKVEAAGDGKLRVFGDLTIKESTKPVVLDVTINKIGEQPMAKKLAAGFDATTTIKRTDFGVGLYAPNVSDAVTIRITTEALGPKVEAAAPAAKGKAKRK</sequence>
<dbReference type="PANTHER" id="PTHR34406">
    <property type="entry name" value="PROTEIN YCEI"/>
    <property type="match status" value="1"/>
</dbReference>
<proteinExistence type="predicted"/>